<evidence type="ECO:0000256" key="1">
    <source>
        <dbReference type="SAM" id="Phobius"/>
    </source>
</evidence>
<name>A0ABY6J652_9BACT</name>
<organism evidence="2 3">
    <name type="scientific">Chitinophaga horti</name>
    <dbReference type="NCBI Taxonomy" id="2920382"/>
    <lineage>
        <taxon>Bacteria</taxon>
        <taxon>Pseudomonadati</taxon>
        <taxon>Bacteroidota</taxon>
        <taxon>Chitinophagia</taxon>
        <taxon>Chitinophagales</taxon>
        <taxon>Chitinophagaceae</taxon>
        <taxon>Chitinophaga</taxon>
    </lineage>
</organism>
<proteinExistence type="predicted"/>
<evidence type="ECO:0000313" key="3">
    <source>
        <dbReference type="Proteomes" id="UP001162741"/>
    </source>
</evidence>
<accession>A0ABY6J652</accession>
<dbReference type="RefSeq" id="WP_264282943.1">
    <property type="nucleotide sequence ID" value="NZ_CP107006.1"/>
</dbReference>
<keyword evidence="1" id="KW-0472">Membrane</keyword>
<sequence length="43" mass="5395">MTTKNTQQEKPPLFSRWRYWYILVIAWLVTQVVLFYYFTKTFS</sequence>
<keyword evidence="3" id="KW-1185">Reference proteome</keyword>
<feature type="transmembrane region" description="Helical" evidence="1">
    <location>
        <begin position="20"/>
        <end position="38"/>
    </location>
</feature>
<keyword evidence="1" id="KW-0812">Transmembrane</keyword>
<gene>
    <name evidence="2" type="ORF">MKQ68_08645</name>
</gene>
<reference evidence="2" key="1">
    <citation type="submission" date="2022-10" db="EMBL/GenBank/DDBJ databases">
        <title>Chitinophaga sp. nov., isolated from soil.</title>
        <authorList>
            <person name="Jeon C.O."/>
        </authorList>
    </citation>
    <scope>NUCLEOTIDE SEQUENCE</scope>
    <source>
        <strain evidence="2">R8</strain>
    </source>
</reference>
<protein>
    <submittedName>
        <fullName evidence="2">Uncharacterized protein</fullName>
    </submittedName>
</protein>
<dbReference type="Proteomes" id="UP001162741">
    <property type="component" value="Chromosome"/>
</dbReference>
<evidence type="ECO:0000313" key="2">
    <source>
        <dbReference type="EMBL" id="UYQ95164.1"/>
    </source>
</evidence>
<dbReference type="EMBL" id="CP107006">
    <property type="protein sequence ID" value="UYQ95164.1"/>
    <property type="molecule type" value="Genomic_DNA"/>
</dbReference>
<keyword evidence="1" id="KW-1133">Transmembrane helix</keyword>